<proteinExistence type="predicted"/>
<protein>
    <submittedName>
        <fullName evidence="1">Uncharacterized protein</fullName>
    </submittedName>
</protein>
<dbReference type="Pfam" id="PF20420">
    <property type="entry name" value="DUF6702"/>
    <property type="match status" value="1"/>
</dbReference>
<comment type="caution">
    <text evidence="1">The sequence shown here is derived from an EMBL/GenBank/DDBJ whole genome shotgun (WGS) entry which is preliminary data.</text>
</comment>
<evidence type="ECO:0000313" key="1">
    <source>
        <dbReference type="EMBL" id="GAA4411408.1"/>
    </source>
</evidence>
<dbReference type="Proteomes" id="UP001500936">
    <property type="component" value="Unassembled WGS sequence"/>
</dbReference>
<dbReference type="InterPro" id="IPR046525">
    <property type="entry name" value="DUF6702"/>
</dbReference>
<name>A0ABP8KNW5_9BACT</name>
<sequence length="135" mass="15951">MQYNAKDKTFEISIRIFTDDFETALTQENNGQKVRLTPNDNNDLLVEKYIRKHFAVVTPQKQRKPFQYLGHEPEGDANWVYLEMLYPEPFKGGTIQYDVLMELFGDQVNLLNLQYQGQKKTLMFRKNQPMQEIAL</sequence>
<evidence type="ECO:0000313" key="2">
    <source>
        <dbReference type="Proteomes" id="UP001500936"/>
    </source>
</evidence>
<reference evidence="2" key="1">
    <citation type="journal article" date="2019" name="Int. J. Syst. Evol. Microbiol.">
        <title>The Global Catalogue of Microorganisms (GCM) 10K type strain sequencing project: providing services to taxonomists for standard genome sequencing and annotation.</title>
        <authorList>
            <consortium name="The Broad Institute Genomics Platform"/>
            <consortium name="The Broad Institute Genome Sequencing Center for Infectious Disease"/>
            <person name="Wu L."/>
            <person name="Ma J."/>
        </authorList>
    </citation>
    <scope>NUCLEOTIDE SEQUENCE [LARGE SCALE GENOMIC DNA]</scope>
    <source>
        <strain evidence="2">JCM 17925</strain>
    </source>
</reference>
<gene>
    <name evidence="1" type="ORF">GCM10023187_37160</name>
</gene>
<keyword evidence="2" id="KW-1185">Reference proteome</keyword>
<accession>A0ABP8KNW5</accession>
<organism evidence="1 2">
    <name type="scientific">Nibrella viscosa</name>
    <dbReference type="NCBI Taxonomy" id="1084524"/>
    <lineage>
        <taxon>Bacteria</taxon>
        <taxon>Pseudomonadati</taxon>
        <taxon>Bacteroidota</taxon>
        <taxon>Cytophagia</taxon>
        <taxon>Cytophagales</taxon>
        <taxon>Spirosomataceae</taxon>
        <taxon>Nibrella</taxon>
    </lineage>
</organism>
<dbReference type="EMBL" id="BAABHB010000008">
    <property type="protein sequence ID" value="GAA4411408.1"/>
    <property type="molecule type" value="Genomic_DNA"/>
</dbReference>